<keyword evidence="2" id="KW-0963">Cytoplasm</keyword>
<feature type="compositionally biased region" description="Acidic residues" evidence="9">
    <location>
        <begin position="925"/>
        <end position="940"/>
    </location>
</feature>
<dbReference type="InterPro" id="IPR001752">
    <property type="entry name" value="Kinesin_motor_dom"/>
</dbReference>
<feature type="compositionally biased region" description="Basic and acidic residues" evidence="9">
    <location>
        <begin position="990"/>
        <end position="999"/>
    </location>
</feature>
<keyword evidence="7" id="KW-0505">Motor protein</keyword>
<keyword evidence="5 8" id="KW-0175">Coiled coil</keyword>
<dbReference type="Pfam" id="PF25764">
    <property type="entry name" value="KIF21A_4th"/>
    <property type="match status" value="1"/>
</dbReference>
<feature type="coiled-coil region" evidence="8">
    <location>
        <begin position="373"/>
        <end position="435"/>
    </location>
</feature>
<protein>
    <submittedName>
        <fullName evidence="11">Oidioi.mRNA.OKI2018_I69.XSR.g14006.t1.cds</fullName>
    </submittedName>
</protein>
<dbReference type="PROSITE" id="PS50067">
    <property type="entry name" value="KINESIN_MOTOR_2"/>
    <property type="match status" value="1"/>
</dbReference>
<feature type="coiled-coil region" evidence="8">
    <location>
        <begin position="521"/>
        <end position="672"/>
    </location>
</feature>
<name>A0ABN7SDF8_OIKDI</name>
<dbReference type="Gene3D" id="3.40.850.10">
    <property type="entry name" value="Kinesin motor domain"/>
    <property type="match status" value="1"/>
</dbReference>
<feature type="region of interest" description="Disordered" evidence="9">
    <location>
        <begin position="918"/>
        <end position="941"/>
    </location>
</feature>
<dbReference type="EMBL" id="OU015569">
    <property type="protein sequence ID" value="CAG5095047.1"/>
    <property type="molecule type" value="Genomic_DNA"/>
</dbReference>
<dbReference type="InterPro" id="IPR027417">
    <property type="entry name" value="P-loop_NTPase"/>
</dbReference>
<evidence type="ECO:0000256" key="5">
    <source>
        <dbReference type="ARBA" id="ARBA00023054"/>
    </source>
</evidence>
<evidence type="ECO:0000313" key="12">
    <source>
        <dbReference type="Proteomes" id="UP001158576"/>
    </source>
</evidence>
<evidence type="ECO:0000256" key="7">
    <source>
        <dbReference type="PROSITE-ProRule" id="PRU00283"/>
    </source>
</evidence>
<proteinExistence type="inferred from homology"/>
<dbReference type="Proteomes" id="UP001158576">
    <property type="component" value="Chromosome XSR"/>
</dbReference>
<keyword evidence="3 7" id="KW-0547">Nucleotide-binding</keyword>
<evidence type="ECO:0000256" key="3">
    <source>
        <dbReference type="ARBA" id="ARBA00022741"/>
    </source>
</evidence>
<feature type="region of interest" description="Disordered" evidence="9">
    <location>
        <begin position="988"/>
        <end position="1027"/>
    </location>
</feature>
<feature type="region of interest" description="Disordered" evidence="9">
    <location>
        <begin position="1098"/>
        <end position="1118"/>
    </location>
</feature>
<evidence type="ECO:0000313" key="11">
    <source>
        <dbReference type="EMBL" id="CAG5095047.1"/>
    </source>
</evidence>
<evidence type="ECO:0000256" key="4">
    <source>
        <dbReference type="ARBA" id="ARBA00022840"/>
    </source>
</evidence>
<feature type="domain" description="Kinesin motor" evidence="10">
    <location>
        <begin position="5"/>
        <end position="326"/>
    </location>
</feature>
<feature type="binding site" evidence="7">
    <location>
        <begin position="81"/>
        <end position="88"/>
    </location>
    <ligand>
        <name>ATP</name>
        <dbReference type="ChEBI" id="CHEBI:30616"/>
    </ligand>
</feature>
<dbReference type="PRINTS" id="PR00380">
    <property type="entry name" value="KINESINHEAVY"/>
</dbReference>
<keyword evidence="6" id="KW-0206">Cytoskeleton</keyword>
<evidence type="ECO:0000256" key="6">
    <source>
        <dbReference type="ARBA" id="ARBA00023212"/>
    </source>
</evidence>
<dbReference type="SUPFAM" id="SSF52540">
    <property type="entry name" value="P-loop containing nucleoside triphosphate hydrolases"/>
    <property type="match status" value="1"/>
</dbReference>
<dbReference type="SMART" id="SM01114">
    <property type="entry name" value="CXC"/>
    <property type="match status" value="1"/>
</dbReference>
<evidence type="ECO:0000259" key="10">
    <source>
        <dbReference type="PROSITE" id="PS50067"/>
    </source>
</evidence>
<gene>
    <name evidence="11" type="ORF">OKIOD_LOCUS5564</name>
</gene>
<sequence>MKSDNVRVHIRIRPISKKEIDEGAQECLIAAGPQIDCRGSQFTYDKVFGYSVEQTEIYNQTVEPMLASLLDGFNQTVFAYGQTGSGKTYTMGGEFGKRDREHDGILPRVAEDLFERIASMADKYKSSLQVSYFELYKEEIRDLLKPETSSKLLQVRELPNGDTIVAELSRTEVNSASELLEKLKEGNTQRSVGSTNMNATSSRSHAAFNIHLEQQSHEDPDDSKSAVLRLVDLAGSERLKRTGAEGQRKEEGVNINMGLLALGNVISALSDGDSHVKYRDSKLTRILKDSLGGNSHTLMIACVSPVDTNHDETIQTLRYADRARKIKNKPIVNRDPVQAELINLRKQVQMLRASGATEVNIDPRETPEYVEMKEQLESQLEDYKLALSNSSKQQNRLMLQIEDECTNKTALSNKLEKLKQAAEALSAEHNNMTIMEDNLVENGDIDENAAEAFKELRGLQRLILDVDKTHKKSKRLSYALVRNEENDADENDLTDIDECSGLDDSNEAEEGEAALDSPMRLHKINEDLFALQTDIETKEQNIKCLSLDENNPHLLRAKYERQVTELQEKIERLENERQATLASKSHGAKEKNKKQEAMRLNRQKELEQEIAKLKKAKKEKERLVKEKREKEQFIEKLKKELEDLKSRKIQLVKKARNDQKKFSEEEKKFKKEINTLQKADRRKANDIMRMKLQHERVANRLKIQSAKDASELKKLKMLLAKRTENSAKAKAHGSLKFGHLKEQLRNDLECRMEIKRLKYQVKLCDKDRAEMKRRTKLPGASEKMTKLLKDKIKRKDAEIATIQEQINSAESHENPVSAKRLPIKDTAEARKLIEFLVQELIEQGGDCLIQTEDADQLRANLKEIHDEFNILQNKYMGLENKHQEEMRLMKLEVNNIILAYNLEALDYEKHEEYVAQTSVAHQDEASEGETEEESSDEENSMDTTYEVGFQQQTALPVPRAKAKSGKRHLTEQEYSRIFETPNAKMMMATPKDDRSRDPDFNPENALNRVPDATGDNNRGNARKSIAPKRRRTNNDKCKCKGFCNTKICGCRKSARICSDTCGCDKSKCKNFEPMAIESDGEYKENPTETKVHRFDTTLHGLGENRPEPMTPSRAGRLFDPPARRHLKALDDSAVLETPTKR</sequence>
<feature type="coiled-coil region" evidence="8">
    <location>
        <begin position="854"/>
        <end position="881"/>
    </location>
</feature>
<evidence type="ECO:0000256" key="9">
    <source>
        <dbReference type="SAM" id="MobiDB-lite"/>
    </source>
</evidence>
<evidence type="ECO:0000256" key="2">
    <source>
        <dbReference type="ARBA" id="ARBA00022490"/>
    </source>
</evidence>
<dbReference type="SMART" id="SM00129">
    <property type="entry name" value="KISc"/>
    <property type="match status" value="1"/>
</dbReference>
<dbReference type="Pfam" id="PF00225">
    <property type="entry name" value="Kinesin"/>
    <property type="match status" value="1"/>
</dbReference>
<organism evidence="11 12">
    <name type="scientific">Oikopleura dioica</name>
    <name type="common">Tunicate</name>
    <dbReference type="NCBI Taxonomy" id="34765"/>
    <lineage>
        <taxon>Eukaryota</taxon>
        <taxon>Metazoa</taxon>
        <taxon>Chordata</taxon>
        <taxon>Tunicata</taxon>
        <taxon>Appendicularia</taxon>
        <taxon>Copelata</taxon>
        <taxon>Oikopleuridae</taxon>
        <taxon>Oikopleura</taxon>
    </lineage>
</organism>
<dbReference type="PANTHER" id="PTHR47969:SF15">
    <property type="entry name" value="CHROMOSOME-ASSOCIATED KINESIN KIF4A-RELATED"/>
    <property type="match status" value="1"/>
</dbReference>
<keyword evidence="4 7" id="KW-0067">ATP-binding</keyword>
<dbReference type="InterPro" id="IPR027640">
    <property type="entry name" value="Kinesin-like_fam"/>
</dbReference>
<comment type="similarity">
    <text evidence="7">Belongs to the TRAFAC class myosin-kinesin ATPase superfamily. Kinesin family.</text>
</comment>
<accession>A0ABN7SDF8</accession>
<dbReference type="PANTHER" id="PTHR47969">
    <property type="entry name" value="CHROMOSOME-ASSOCIATED KINESIN KIF4A-RELATED"/>
    <property type="match status" value="1"/>
</dbReference>
<reference evidence="11 12" key="1">
    <citation type="submission" date="2021-04" db="EMBL/GenBank/DDBJ databases">
        <authorList>
            <person name="Bliznina A."/>
        </authorList>
    </citation>
    <scope>NUCLEOTIDE SEQUENCE [LARGE SCALE GENOMIC DNA]</scope>
</reference>
<evidence type="ECO:0000256" key="1">
    <source>
        <dbReference type="ARBA" id="ARBA00004245"/>
    </source>
</evidence>
<comment type="subcellular location">
    <subcellularLocation>
        <location evidence="1">Cytoplasm</location>
        <location evidence="1">Cytoskeleton</location>
    </subcellularLocation>
</comment>
<keyword evidence="12" id="KW-1185">Reference proteome</keyword>
<evidence type="ECO:0000256" key="8">
    <source>
        <dbReference type="SAM" id="Coils"/>
    </source>
</evidence>
<dbReference type="InterPro" id="IPR033467">
    <property type="entry name" value="Tesmin/TSO1-like_CXC"/>
</dbReference>
<dbReference type="InterPro" id="IPR036961">
    <property type="entry name" value="Kinesin_motor_dom_sf"/>
</dbReference>